<dbReference type="Gene3D" id="2.130.10.10">
    <property type="entry name" value="YVTN repeat-like/Quinoprotein amine dehydrogenase"/>
    <property type="match status" value="1"/>
</dbReference>
<dbReference type="PANTHER" id="PTHR19848">
    <property type="entry name" value="WD40 REPEAT PROTEIN"/>
    <property type="match status" value="1"/>
</dbReference>
<sequence>KIWDGSSGACLQTLEGHDDLVTSVVFSADGQRLASSSHDKTIKIWDGSSGACLQTLDVGRVITRLSFDPMTNSRLSTDVGALNLDLHSANAAQLTKASLLDCSHYGYGVSTDGIWIVKDRKRLLWLPPEFRALQTAVAGLTVALGCISGRVSLMQFSVI</sequence>
<dbReference type="PANTHER" id="PTHR19848:SF8">
    <property type="entry name" value="F-BOX AND WD REPEAT DOMAIN CONTAINING 7"/>
    <property type="match status" value="1"/>
</dbReference>
<dbReference type="InterPro" id="IPR036322">
    <property type="entry name" value="WD40_repeat_dom_sf"/>
</dbReference>
<keyword evidence="2" id="KW-0677">Repeat</keyword>
<keyword evidence="5" id="KW-1185">Reference proteome</keyword>
<dbReference type="Proteomes" id="UP000717696">
    <property type="component" value="Unassembled WGS sequence"/>
</dbReference>
<name>A0A9P9D8Q7_9HYPO</name>
<evidence type="ECO:0000256" key="3">
    <source>
        <dbReference type="PROSITE-ProRule" id="PRU00221"/>
    </source>
</evidence>
<keyword evidence="1 3" id="KW-0853">WD repeat</keyword>
<dbReference type="SMART" id="SM00320">
    <property type="entry name" value="WD40"/>
    <property type="match status" value="1"/>
</dbReference>
<dbReference type="InterPro" id="IPR001680">
    <property type="entry name" value="WD40_rpt"/>
</dbReference>
<accession>A0A9P9D8Q7</accession>
<dbReference type="AlphaFoldDB" id="A0A9P9D8Q7"/>
<gene>
    <name evidence="4" type="ORF">B0J13DRAFT_460289</name>
</gene>
<reference evidence="4" key="1">
    <citation type="journal article" date="2021" name="Nat. Commun.">
        <title>Genetic determinants of endophytism in the Arabidopsis root mycobiome.</title>
        <authorList>
            <person name="Mesny F."/>
            <person name="Miyauchi S."/>
            <person name="Thiergart T."/>
            <person name="Pickel B."/>
            <person name="Atanasova L."/>
            <person name="Karlsson M."/>
            <person name="Huettel B."/>
            <person name="Barry K.W."/>
            <person name="Haridas S."/>
            <person name="Chen C."/>
            <person name="Bauer D."/>
            <person name="Andreopoulos W."/>
            <person name="Pangilinan J."/>
            <person name="LaButti K."/>
            <person name="Riley R."/>
            <person name="Lipzen A."/>
            <person name="Clum A."/>
            <person name="Drula E."/>
            <person name="Henrissat B."/>
            <person name="Kohler A."/>
            <person name="Grigoriev I.V."/>
            <person name="Martin F.M."/>
            <person name="Hacquard S."/>
        </authorList>
    </citation>
    <scope>NUCLEOTIDE SEQUENCE</scope>
    <source>
        <strain evidence="4">MPI-CAGE-AT-0021</strain>
    </source>
</reference>
<comment type="caution">
    <text evidence="4">The sequence shown here is derived from an EMBL/GenBank/DDBJ whole genome shotgun (WGS) entry which is preliminary data.</text>
</comment>
<dbReference type="PROSITE" id="PS50294">
    <property type="entry name" value="WD_REPEATS_REGION"/>
    <property type="match status" value="1"/>
</dbReference>
<organism evidence="4 5">
    <name type="scientific">Dactylonectria estremocensis</name>
    <dbReference type="NCBI Taxonomy" id="1079267"/>
    <lineage>
        <taxon>Eukaryota</taxon>
        <taxon>Fungi</taxon>
        <taxon>Dikarya</taxon>
        <taxon>Ascomycota</taxon>
        <taxon>Pezizomycotina</taxon>
        <taxon>Sordariomycetes</taxon>
        <taxon>Hypocreomycetidae</taxon>
        <taxon>Hypocreales</taxon>
        <taxon>Nectriaceae</taxon>
        <taxon>Dactylonectria</taxon>
    </lineage>
</organism>
<evidence type="ECO:0000256" key="1">
    <source>
        <dbReference type="ARBA" id="ARBA00022574"/>
    </source>
</evidence>
<dbReference type="SUPFAM" id="SSF50978">
    <property type="entry name" value="WD40 repeat-like"/>
    <property type="match status" value="1"/>
</dbReference>
<dbReference type="EMBL" id="JAGMUU010000042">
    <property type="protein sequence ID" value="KAH7114517.1"/>
    <property type="molecule type" value="Genomic_DNA"/>
</dbReference>
<evidence type="ECO:0000313" key="4">
    <source>
        <dbReference type="EMBL" id="KAH7114517.1"/>
    </source>
</evidence>
<dbReference type="Pfam" id="PF00400">
    <property type="entry name" value="WD40"/>
    <property type="match status" value="1"/>
</dbReference>
<evidence type="ECO:0000313" key="5">
    <source>
        <dbReference type="Proteomes" id="UP000717696"/>
    </source>
</evidence>
<proteinExistence type="predicted"/>
<dbReference type="InterPro" id="IPR015943">
    <property type="entry name" value="WD40/YVTN_repeat-like_dom_sf"/>
</dbReference>
<feature type="non-terminal residue" evidence="4">
    <location>
        <position position="1"/>
    </location>
</feature>
<evidence type="ECO:0000256" key="2">
    <source>
        <dbReference type="ARBA" id="ARBA00022737"/>
    </source>
</evidence>
<protein>
    <submittedName>
        <fullName evidence="4">WD40-repeat-containing domain protein</fullName>
    </submittedName>
</protein>
<feature type="repeat" description="WD" evidence="3">
    <location>
        <begin position="14"/>
        <end position="55"/>
    </location>
</feature>
<dbReference type="PROSITE" id="PS50082">
    <property type="entry name" value="WD_REPEATS_2"/>
    <property type="match status" value="1"/>
</dbReference>
<dbReference type="OrthoDB" id="5240432at2759"/>